<dbReference type="Pfam" id="PF21090">
    <property type="entry name" value="P-loop_SecA"/>
    <property type="match status" value="1"/>
</dbReference>
<gene>
    <name evidence="11" type="ORF">M9Y10_037294</name>
</gene>
<keyword evidence="3" id="KW-0067">ATP-binding</keyword>
<organism evidence="11 12">
    <name type="scientific">Tritrichomonas musculus</name>
    <dbReference type="NCBI Taxonomy" id="1915356"/>
    <lineage>
        <taxon>Eukaryota</taxon>
        <taxon>Metamonada</taxon>
        <taxon>Parabasalia</taxon>
        <taxon>Tritrichomonadida</taxon>
        <taxon>Tritrichomonadidae</taxon>
        <taxon>Tritrichomonas</taxon>
    </lineage>
</organism>
<feature type="region of interest" description="Disordered" evidence="8">
    <location>
        <begin position="876"/>
        <end position="895"/>
    </location>
</feature>
<dbReference type="InterPro" id="IPR000185">
    <property type="entry name" value="SecA"/>
</dbReference>
<comment type="caution">
    <text evidence="11">The sequence shown here is derived from an EMBL/GenBank/DDBJ whole genome shotgun (WGS) entry which is preliminary data.</text>
</comment>
<keyword evidence="9" id="KW-0812">Transmembrane</keyword>
<evidence type="ECO:0000259" key="10">
    <source>
        <dbReference type="PROSITE" id="PS51196"/>
    </source>
</evidence>
<sequence>MPLLDPHQQFYFSLSCRSNSKQQNISPSFFSFYLKYLPIASRNLHHNLASVQFYELFEQCFLKDYIKNVSNIFNLSISAKDLEVSMKSDLFLFFYNFLVQSRKVDTVQMNGKYLLIKSKTKMRFFEPFLEYSLYRHWYFTDSSFVILSVHIDSLKNVNDKNLYILIKMEASILKSLGFTIALCCYINFSTLDYNFLFDLIEENFFSEIHMNLDHKSPKNLGIFTERIKQIISRSHKFDEFDFYGYFYIYISYSPEIDELIFNDKDFVNYLDENPYFSHFFYSKNLNACLQKVEKEEISPFCYCESGFKMNLVKVNFCEIPLFEKQFDDDCLSPSEMFSIKNGYVGQDDFLNWNGSRVEVLFEDNTILYVDFDDLHKIKPELYVDDTLLMMKKRTEIHLIIKCIEDKYQELFKNKVSFDQINKATNRLSSDLMTSISDILSNFSCAFHTSTNYKDYFRVHRNQLFLAFEVCYSAFLKGEKTDQKGIIYQLETGEGKSLVIELIAATLAAKKKCVNIVTSNIHLAKRDYVKSFKFFQKLNIKTSILLHKNERKPPKRASKEYLKAYEEAFEVNEISNDELFENPLRMNFPVCGFGNDFKEIKNCPKVIFSTISNFEALYLKMTENWSISNSEKFFKNKVLIIDEADTILIDDLENGTIISHPIKSNSSRLLKLVYQCKTGKLTHKNLKKIMNFFGVKLSLKERKKFYSDYEKLKLGETKEKLIDFAFSTKLVTIKFLAFFIKEVFSINENEKINEIVRKYKETKSSSSLKINERKINFISFICQTKRGNPNTKRLQKIIQRFWQESCDITEDHLRIMFKEIELVHSSIFQNGKKYVVEKIDTDSKDNTLKKITNVLRDFSEFSDLNKIEGLFIKNKKKEEEEEEEEEVEEEEEEDMTEKEYEIIPFDYDNKGILEKNKEFSGFVQQFIAIKEMMNDEEKKGKIKIKEMSLNYLFVSHPNFIKLYESVYGLTGTIGNENDSAILSENYNLMTFKVPRFNQNHLVELPIILCKDKFDKKTKIVEEVLSFHLLNVPVLVILQNLKDIEYIKKELEAKQIKVNEFNGKDDQKDPEHIAGIDGAVSLGTNFCGRGANIVAEHNPLHVIVTYYSSNVRVIHQAFGRTARNGKEGSCRIICLIKEYINPKNMKKAELSDFDLKRKKQLEFIQKYQKKMSCIFDHTVAKAPQIDTNLISKLKETRINVNRMTAYTYKFPACMSIDTFLQIQAQKIFSIYNCPNSIYTWMLFQRYIREMLFESWSIIIEKVDRNYLYVRDKNILKTYKHYEDYLDEEIKLLNDKLAKYFPSKENPNFVDIFESIFNNIDNHWSGLFKDFYNEFEHRYLPLKTTMFSHGFLSINFGLMSFSLMDESGARISNSNNKNNKAEINYIKDPEISYYKRKENKKSIASITTKIDDLFEKICQKINEVIGGYIGLKFFLRRTIAGCEFGVCYDFGLSNEYWKQSDIKADFKNCLIDKDPLFLFTIQTKSKVAILSGILIIILVYIGRIASFIQSFIKNAAKNVKNVVLDTIIKFVNHFSKKSLSEKIDDMLKNVMNYLKGKLDDQLDNIKRFDSDTSDSLRKLSNVLTQKEFSKVINEILGKIGSFFVIGKVAKNVFEEIFPSFFKIGFLIVLLLVAFFMNFNHRNAIKNDKHAEYKPEQKAKEYESQSSKIDKDGFIDESKKIIDSIV</sequence>
<dbReference type="Gene3D" id="3.90.1440.10">
    <property type="entry name" value="SecA, preprotein cross-linking domain"/>
    <property type="match status" value="1"/>
</dbReference>
<dbReference type="InterPro" id="IPR044722">
    <property type="entry name" value="SecA_SF2_C"/>
</dbReference>
<evidence type="ECO:0000256" key="7">
    <source>
        <dbReference type="ARBA" id="ARBA00023136"/>
    </source>
</evidence>
<feature type="domain" description="SecA family profile" evidence="10">
    <location>
        <begin position="375"/>
        <end position="1160"/>
    </location>
</feature>
<evidence type="ECO:0000256" key="6">
    <source>
        <dbReference type="ARBA" id="ARBA00023010"/>
    </source>
</evidence>
<keyword evidence="2" id="KW-0547">Nucleotide-binding</keyword>
<dbReference type="Pfam" id="PF07517">
    <property type="entry name" value="SecA_DEAD"/>
    <property type="match status" value="1"/>
</dbReference>
<dbReference type="PANTHER" id="PTHR30612">
    <property type="entry name" value="SECA INNER MEMBRANE COMPONENT OF SEC PROTEIN SECRETION SYSTEM"/>
    <property type="match status" value="1"/>
</dbReference>
<dbReference type="SUPFAM" id="SSF52540">
    <property type="entry name" value="P-loop containing nucleoside triphosphate hydrolases"/>
    <property type="match status" value="2"/>
</dbReference>
<dbReference type="Proteomes" id="UP001470230">
    <property type="component" value="Unassembled WGS sequence"/>
</dbReference>
<keyword evidence="5" id="KW-1278">Translocase</keyword>
<dbReference type="InterPro" id="IPR027417">
    <property type="entry name" value="P-loop_NTPase"/>
</dbReference>
<dbReference type="PANTHER" id="PTHR30612:SF0">
    <property type="entry name" value="CHLOROPLAST PROTEIN-TRANSPORTING ATPASE"/>
    <property type="match status" value="1"/>
</dbReference>
<evidence type="ECO:0000313" key="11">
    <source>
        <dbReference type="EMBL" id="KAK8836772.1"/>
    </source>
</evidence>
<accession>A0ABR2GT92</accession>
<evidence type="ECO:0000256" key="4">
    <source>
        <dbReference type="ARBA" id="ARBA00022927"/>
    </source>
</evidence>
<dbReference type="InterPro" id="IPR014018">
    <property type="entry name" value="SecA_motor_DEAD"/>
</dbReference>
<evidence type="ECO:0000313" key="12">
    <source>
        <dbReference type="Proteomes" id="UP001470230"/>
    </source>
</evidence>
<feature type="compositionally biased region" description="Acidic residues" evidence="8">
    <location>
        <begin position="878"/>
        <end position="895"/>
    </location>
</feature>
<protein>
    <recommendedName>
        <fullName evidence="10">SecA family profile domain-containing protein</fullName>
    </recommendedName>
</protein>
<evidence type="ECO:0000256" key="2">
    <source>
        <dbReference type="ARBA" id="ARBA00022741"/>
    </source>
</evidence>
<evidence type="ECO:0000256" key="5">
    <source>
        <dbReference type="ARBA" id="ARBA00022967"/>
    </source>
</evidence>
<feature type="transmembrane region" description="Helical" evidence="9">
    <location>
        <begin position="1484"/>
        <end position="1505"/>
    </location>
</feature>
<feature type="transmembrane region" description="Helical" evidence="9">
    <location>
        <begin position="1616"/>
        <end position="1635"/>
    </location>
</feature>
<evidence type="ECO:0000256" key="9">
    <source>
        <dbReference type="SAM" id="Phobius"/>
    </source>
</evidence>
<dbReference type="Gene3D" id="3.40.50.300">
    <property type="entry name" value="P-loop containing nucleotide triphosphate hydrolases"/>
    <property type="match status" value="3"/>
</dbReference>
<dbReference type="EMBL" id="JAPFFF010000063">
    <property type="protein sequence ID" value="KAK8836772.1"/>
    <property type="molecule type" value="Genomic_DNA"/>
</dbReference>
<name>A0ABR2GT92_9EUKA</name>
<evidence type="ECO:0000256" key="1">
    <source>
        <dbReference type="ARBA" id="ARBA00022448"/>
    </source>
</evidence>
<dbReference type="PROSITE" id="PS51196">
    <property type="entry name" value="SECA_MOTOR_DEAD"/>
    <property type="match status" value="1"/>
</dbReference>
<reference evidence="11 12" key="1">
    <citation type="submission" date="2024-04" db="EMBL/GenBank/DDBJ databases">
        <title>Tritrichomonas musculus Genome.</title>
        <authorList>
            <person name="Alves-Ferreira E."/>
            <person name="Grigg M."/>
            <person name="Lorenzi H."/>
            <person name="Galac M."/>
        </authorList>
    </citation>
    <scope>NUCLEOTIDE SEQUENCE [LARGE SCALE GENOMIC DNA]</scope>
    <source>
        <strain evidence="11 12">EAF2021</strain>
    </source>
</reference>
<dbReference type="InterPro" id="IPR011115">
    <property type="entry name" value="SecA_DEAD"/>
</dbReference>
<keyword evidence="12" id="KW-1185">Reference proteome</keyword>
<evidence type="ECO:0000256" key="3">
    <source>
        <dbReference type="ARBA" id="ARBA00022840"/>
    </source>
</evidence>
<keyword evidence="4" id="KW-0653">Protein transport</keyword>
<keyword evidence="7 9" id="KW-0472">Membrane</keyword>
<keyword evidence="9" id="KW-1133">Transmembrane helix</keyword>
<keyword evidence="1" id="KW-0813">Transport</keyword>
<keyword evidence="6" id="KW-0811">Translocation</keyword>
<proteinExistence type="predicted"/>
<evidence type="ECO:0000256" key="8">
    <source>
        <dbReference type="SAM" id="MobiDB-lite"/>
    </source>
</evidence>